<gene>
    <name evidence="1" type="ORF">P154DRAFT_123595</name>
</gene>
<keyword evidence="2" id="KW-1185">Reference proteome</keyword>
<accession>A0A6A5WPI6</accession>
<sequence>MALHGRLESLPPELVSRILSFLVHPRSRLPGRTERLSSYECPRSEKRAAQVAYHDDFTAPPDTDRWVADMFSIIKVQHPLNELALTSRRMRDHVERFCSHLVRSNNVFNLPFSLLDLNGPRSVYPDMSSIVYRRLWLQFAPRCCIYCSRTVSVYPRHNHFGPLTGCGACFLAQVFEWREVKDFFHLTEQDMLQNGVSGTPNFQWVLRSDVEKLALSRWGVKRFHMTSDNEPYEIGEWCRICGLTVEEVKDEKSSRRTRRRQL</sequence>
<dbReference type="Proteomes" id="UP000799779">
    <property type="component" value="Unassembled WGS sequence"/>
</dbReference>
<evidence type="ECO:0000313" key="1">
    <source>
        <dbReference type="EMBL" id="KAF2002814.1"/>
    </source>
</evidence>
<evidence type="ECO:0000313" key="2">
    <source>
        <dbReference type="Proteomes" id="UP000799779"/>
    </source>
</evidence>
<name>A0A6A5WPI6_9PLEO</name>
<dbReference type="AlphaFoldDB" id="A0A6A5WPI6"/>
<reference evidence="1" key="1">
    <citation type="journal article" date="2020" name="Stud. Mycol.">
        <title>101 Dothideomycetes genomes: a test case for predicting lifestyles and emergence of pathogens.</title>
        <authorList>
            <person name="Haridas S."/>
            <person name="Albert R."/>
            <person name="Binder M."/>
            <person name="Bloem J."/>
            <person name="Labutti K."/>
            <person name="Salamov A."/>
            <person name="Andreopoulos B."/>
            <person name="Baker S."/>
            <person name="Barry K."/>
            <person name="Bills G."/>
            <person name="Bluhm B."/>
            <person name="Cannon C."/>
            <person name="Castanera R."/>
            <person name="Culley D."/>
            <person name="Daum C."/>
            <person name="Ezra D."/>
            <person name="Gonzalez J."/>
            <person name="Henrissat B."/>
            <person name="Kuo A."/>
            <person name="Liang C."/>
            <person name="Lipzen A."/>
            <person name="Lutzoni F."/>
            <person name="Magnuson J."/>
            <person name="Mondo S."/>
            <person name="Nolan M."/>
            <person name="Ohm R."/>
            <person name="Pangilinan J."/>
            <person name="Park H.-J."/>
            <person name="Ramirez L."/>
            <person name="Alfaro M."/>
            <person name="Sun H."/>
            <person name="Tritt A."/>
            <person name="Yoshinaga Y."/>
            <person name="Zwiers L.-H."/>
            <person name="Turgeon B."/>
            <person name="Goodwin S."/>
            <person name="Spatafora J."/>
            <person name="Crous P."/>
            <person name="Grigoriev I."/>
        </authorList>
    </citation>
    <scope>NUCLEOTIDE SEQUENCE</scope>
    <source>
        <strain evidence="1">CBS 123094</strain>
    </source>
</reference>
<proteinExistence type="predicted"/>
<protein>
    <submittedName>
        <fullName evidence="1">Uncharacterized protein</fullName>
    </submittedName>
</protein>
<dbReference type="EMBL" id="ML977575">
    <property type="protein sequence ID" value="KAF2002814.1"/>
    <property type="molecule type" value="Genomic_DNA"/>
</dbReference>
<organism evidence="1 2">
    <name type="scientific">Amniculicola lignicola CBS 123094</name>
    <dbReference type="NCBI Taxonomy" id="1392246"/>
    <lineage>
        <taxon>Eukaryota</taxon>
        <taxon>Fungi</taxon>
        <taxon>Dikarya</taxon>
        <taxon>Ascomycota</taxon>
        <taxon>Pezizomycotina</taxon>
        <taxon>Dothideomycetes</taxon>
        <taxon>Pleosporomycetidae</taxon>
        <taxon>Pleosporales</taxon>
        <taxon>Amniculicolaceae</taxon>
        <taxon>Amniculicola</taxon>
    </lineage>
</organism>
<dbReference type="OrthoDB" id="3718497at2759"/>